<dbReference type="RefSeq" id="WP_231398919.1">
    <property type="nucleotide sequence ID" value="NZ_BONS01000009.1"/>
</dbReference>
<evidence type="ECO:0000256" key="1">
    <source>
        <dbReference type="SAM" id="MobiDB-lite"/>
    </source>
</evidence>
<dbReference type="EMBL" id="JADOUF010000001">
    <property type="protein sequence ID" value="MBG6138820.1"/>
    <property type="molecule type" value="Genomic_DNA"/>
</dbReference>
<feature type="compositionally biased region" description="Basic residues" evidence="1">
    <location>
        <begin position="165"/>
        <end position="180"/>
    </location>
</feature>
<name>A0A8J7GJP7_9ACTN</name>
<reference evidence="2" key="1">
    <citation type="submission" date="2020-11" db="EMBL/GenBank/DDBJ databases">
        <title>Sequencing the genomes of 1000 actinobacteria strains.</title>
        <authorList>
            <person name="Klenk H.-P."/>
        </authorList>
    </citation>
    <scope>NUCLEOTIDE SEQUENCE</scope>
    <source>
        <strain evidence="2">DSM 45356</strain>
    </source>
</reference>
<evidence type="ECO:0000313" key="3">
    <source>
        <dbReference type="Proteomes" id="UP000622552"/>
    </source>
</evidence>
<protein>
    <submittedName>
        <fullName evidence="2">Uncharacterized protein</fullName>
    </submittedName>
</protein>
<feature type="region of interest" description="Disordered" evidence="1">
    <location>
        <begin position="154"/>
        <end position="180"/>
    </location>
</feature>
<accession>A0A8J7GJP7</accession>
<comment type="caution">
    <text evidence="2">The sequence shown here is derived from an EMBL/GenBank/DDBJ whole genome shotgun (WGS) entry which is preliminary data.</text>
</comment>
<feature type="region of interest" description="Disordered" evidence="1">
    <location>
        <begin position="1"/>
        <end position="23"/>
    </location>
</feature>
<gene>
    <name evidence="2" type="ORF">IW245_005014</name>
</gene>
<dbReference type="AlphaFoldDB" id="A0A8J7GJP7"/>
<sequence>MTDPQTDAQAEPARPEPAETSTTVAPRLDPLIEEAAKKAAIAWLTPGGAVWCLWVDGALYVVTGPGEQPAAGLAPGTATVTLRGDHGGRIVDWTAQVSTVPPGSQDWEAVAPQLAAKRLNLAAAEDTVARWASTCVVYRLTPTGATIALTDGSGAAEAPATTAARRTKSPFRLHRVKRPR</sequence>
<dbReference type="Proteomes" id="UP000622552">
    <property type="component" value="Unassembled WGS sequence"/>
</dbReference>
<organism evidence="2 3">
    <name type="scientific">Longispora fulva</name>
    <dbReference type="NCBI Taxonomy" id="619741"/>
    <lineage>
        <taxon>Bacteria</taxon>
        <taxon>Bacillati</taxon>
        <taxon>Actinomycetota</taxon>
        <taxon>Actinomycetes</taxon>
        <taxon>Micromonosporales</taxon>
        <taxon>Micromonosporaceae</taxon>
        <taxon>Longispora</taxon>
    </lineage>
</organism>
<feature type="compositionally biased region" description="Low complexity" evidence="1">
    <location>
        <begin position="155"/>
        <end position="164"/>
    </location>
</feature>
<keyword evidence="3" id="KW-1185">Reference proteome</keyword>
<proteinExistence type="predicted"/>
<evidence type="ECO:0000313" key="2">
    <source>
        <dbReference type="EMBL" id="MBG6138820.1"/>
    </source>
</evidence>